<evidence type="ECO:0000256" key="7">
    <source>
        <dbReference type="SAM" id="Phobius"/>
    </source>
</evidence>
<reference evidence="8" key="1">
    <citation type="submission" date="2022-10" db="EMBL/GenBank/DDBJ databases">
        <authorList>
            <person name="Yue Y."/>
        </authorList>
    </citation>
    <scope>NUCLEOTIDE SEQUENCE</scope>
    <source>
        <strain evidence="8">Z654</strain>
    </source>
</reference>
<keyword evidence="3" id="KW-0997">Cell inner membrane</keyword>
<keyword evidence="2" id="KW-1003">Cell membrane</keyword>
<dbReference type="RefSeq" id="WP_263952878.1">
    <property type="nucleotide sequence ID" value="NZ_JAOYFC010000001.1"/>
</dbReference>
<keyword evidence="6 8" id="KW-0012">Acyltransferase</keyword>
<dbReference type="CDD" id="cd07984">
    <property type="entry name" value="LPLAT_LABLAT-like"/>
    <property type="match status" value="1"/>
</dbReference>
<evidence type="ECO:0000256" key="5">
    <source>
        <dbReference type="ARBA" id="ARBA00023136"/>
    </source>
</evidence>
<keyword evidence="4" id="KW-0808">Transferase</keyword>
<evidence type="ECO:0000256" key="2">
    <source>
        <dbReference type="ARBA" id="ARBA00022475"/>
    </source>
</evidence>
<accession>A0AAE3LR13</accession>
<organism evidence="8 9">
    <name type="scientific">Halocynthiibacter halioticoli</name>
    <dbReference type="NCBI Taxonomy" id="2986804"/>
    <lineage>
        <taxon>Bacteria</taxon>
        <taxon>Pseudomonadati</taxon>
        <taxon>Pseudomonadota</taxon>
        <taxon>Alphaproteobacteria</taxon>
        <taxon>Rhodobacterales</taxon>
        <taxon>Paracoccaceae</taxon>
        <taxon>Halocynthiibacter</taxon>
    </lineage>
</organism>
<dbReference type="GO" id="GO:0016746">
    <property type="term" value="F:acyltransferase activity"/>
    <property type="evidence" value="ECO:0007669"/>
    <property type="project" value="UniProtKB-KW"/>
</dbReference>
<dbReference type="PANTHER" id="PTHR30606:SF10">
    <property type="entry name" value="PHOSPHATIDYLINOSITOL MANNOSIDE ACYLTRANSFERASE"/>
    <property type="match status" value="1"/>
</dbReference>
<evidence type="ECO:0000256" key="3">
    <source>
        <dbReference type="ARBA" id="ARBA00022519"/>
    </source>
</evidence>
<dbReference type="EMBL" id="JAOYFC010000001">
    <property type="protein sequence ID" value="MCV6824054.1"/>
    <property type="molecule type" value="Genomic_DNA"/>
</dbReference>
<feature type="transmembrane region" description="Helical" evidence="7">
    <location>
        <begin position="7"/>
        <end position="28"/>
    </location>
</feature>
<keyword evidence="7" id="KW-0812">Transmembrane</keyword>
<evidence type="ECO:0000313" key="8">
    <source>
        <dbReference type="EMBL" id="MCV6824054.1"/>
    </source>
</evidence>
<dbReference type="PANTHER" id="PTHR30606">
    <property type="entry name" value="LIPID A BIOSYNTHESIS LAUROYL ACYLTRANSFERASE"/>
    <property type="match status" value="1"/>
</dbReference>
<evidence type="ECO:0000256" key="1">
    <source>
        <dbReference type="ARBA" id="ARBA00004533"/>
    </source>
</evidence>
<dbReference type="AlphaFoldDB" id="A0AAE3LR13"/>
<keyword evidence="7" id="KW-1133">Transmembrane helix</keyword>
<keyword evidence="5 7" id="KW-0472">Membrane</keyword>
<gene>
    <name evidence="8" type="ORF">OH136_05740</name>
</gene>
<sequence length="290" mass="32942">MSFWKKASYFIQYIVFLIIIEGTRILPFNTRRNVVGWITAHVIAPMVGWPNAIKRNLGYIFPDMSPEEMKPIATEVSRNVGRTICENFSGKDFRKFVADIPMQGGGVEDLREAVENKRPVILVSGHFGNYDAIRAKLGVEGVAVGALYRPTNNEFFNPYYARRLEENNAPLFGRGRKGLAQMLKFLRQGNTIAILNDQHMSKGAKLKFMGKRAKTAVSAAEMALKYNALLIPVYGVRKNGGLDFDIIIDPPIPHSEPLEMTQMLNDSLEKHVRENLGQWLWGHTRWRFKS</sequence>
<dbReference type="GO" id="GO:0009247">
    <property type="term" value="P:glycolipid biosynthetic process"/>
    <property type="evidence" value="ECO:0007669"/>
    <property type="project" value="UniProtKB-ARBA"/>
</dbReference>
<evidence type="ECO:0000256" key="4">
    <source>
        <dbReference type="ARBA" id="ARBA00022679"/>
    </source>
</evidence>
<name>A0AAE3LR13_9RHOB</name>
<evidence type="ECO:0000256" key="6">
    <source>
        <dbReference type="ARBA" id="ARBA00023315"/>
    </source>
</evidence>
<dbReference type="InterPro" id="IPR004960">
    <property type="entry name" value="LipA_acyltrans"/>
</dbReference>
<dbReference type="Proteomes" id="UP001208041">
    <property type="component" value="Unassembled WGS sequence"/>
</dbReference>
<protein>
    <submittedName>
        <fullName evidence="8">Lysophospholipid acyltransferase family protein</fullName>
    </submittedName>
</protein>
<keyword evidence="9" id="KW-1185">Reference proteome</keyword>
<evidence type="ECO:0000313" key="9">
    <source>
        <dbReference type="Proteomes" id="UP001208041"/>
    </source>
</evidence>
<proteinExistence type="predicted"/>
<dbReference type="GO" id="GO:0005886">
    <property type="term" value="C:plasma membrane"/>
    <property type="evidence" value="ECO:0007669"/>
    <property type="project" value="UniProtKB-SubCell"/>
</dbReference>
<dbReference type="Pfam" id="PF03279">
    <property type="entry name" value="Lip_A_acyltrans"/>
    <property type="match status" value="1"/>
</dbReference>
<feature type="transmembrane region" description="Helical" evidence="7">
    <location>
        <begin position="34"/>
        <end position="53"/>
    </location>
</feature>
<comment type="caution">
    <text evidence="8">The sequence shown here is derived from an EMBL/GenBank/DDBJ whole genome shotgun (WGS) entry which is preliminary data.</text>
</comment>
<comment type="subcellular location">
    <subcellularLocation>
        <location evidence="1">Cell inner membrane</location>
    </subcellularLocation>
</comment>